<evidence type="ECO:0000313" key="6">
    <source>
        <dbReference type="Proteomes" id="UP000556700"/>
    </source>
</evidence>
<dbReference type="PANTHER" id="PTHR40980:SF4">
    <property type="entry name" value="TONB-DEPENDENT RECEPTOR-LIKE BETA-BARREL DOMAIN-CONTAINING PROTEIN"/>
    <property type="match status" value="1"/>
</dbReference>
<organism evidence="5 6">
    <name type="scientific">Flavobacterium chungangense</name>
    <dbReference type="NCBI Taxonomy" id="554283"/>
    <lineage>
        <taxon>Bacteria</taxon>
        <taxon>Pseudomonadati</taxon>
        <taxon>Bacteroidota</taxon>
        <taxon>Flavobacteriia</taxon>
        <taxon>Flavobacteriales</taxon>
        <taxon>Flavobacteriaceae</taxon>
        <taxon>Flavobacterium</taxon>
    </lineage>
</organism>
<dbReference type="EMBL" id="CAIJDO010000070">
    <property type="protein sequence ID" value="CAD0001444.1"/>
    <property type="molecule type" value="Genomic_DNA"/>
</dbReference>
<gene>
    <name evidence="5" type="ORF">FLACHUCJ7_00530</name>
</gene>
<keyword evidence="2" id="KW-0472">Membrane</keyword>
<dbReference type="AlphaFoldDB" id="A0A6V6YQ45"/>
<dbReference type="GO" id="GO:0009279">
    <property type="term" value="C:cell outer membrane"/>
    <property type="evidence" value="ECO:0007669"/>
    <property type="project" value="UniProtKB-SubCell"/>
</dbReference>
<evidence type="ECO:0000313" key="5">
    <source>
        <dbReference type="EMBL" id="CAD0001444.1"/>
    </source>
</evidence>
<dbReference type="PANTHER" id="PTHR40980">
    <property type="entry name" value="PLUG DOMAIN-CONTAINING PROTEIN"/>
    <property type="match status" value="1"/>
</dbReference>
<dbReference type="InterPro" id="IPR041700">
    <property type="entry name" value="OMP_b-brl_3"/>
</dbReference>
<sequence>MFLFIAFMLSTAIVAQVKISGKVVTIENNPVEYAEVILFSDKSVPLINSLTNEKGEFNIEYQKGIYKLEIRQFKEILYTKNIELNSDFEAGNIPVNTTNTLETVVISKKKELIERKVDRLVFNLENTISAVGGDALEALKITPGVQVRNENITIVGKQAIRVLIDDKMLELGEEDLANFLRSIPADNIKNIEVITTPPAKYDAAGGSGLINIKLKKSQKDAWSLTLGSTYLHRSKDDEGSVTSNFMYNKNKLSLNSSLNYRNGGESFDYQDYIYFSDEFWNTKQTFNRDYKRLNGVLGIQYAATSKWAFGFQYITNLNKTKANRPAGSFVYEYHNDVPFKNITAATNSNQKPDFQSINFFNEIKLDSIGKKIILNLDYFNFSNNDSRPYRGTSEIRDPYDIQYFKGINNNMQSTNNYSAKIDLELPAKFADWSTGGKISVSNTENNIASFNSGLVDNPVTDMPQISHRFDYDEYVQALYFSANKKFKNLEVQAGLRMEATQTKSHDGNLNAVVNNDYIKLFPTINLSYSPAENSTYRFSYGKRIGRPNFSELNPNITYVTPFLSVEGNPVLRPYFVDNFELIYSYKKLESKLYYSIENNMYNQIGLPDDNTSVVRLTNRNMFNIKRYGISELYVFDTFSWWSSYTTFVLNYLTAETINIPANGVDGFYSNFSTNNDFVLNKEKTVLLNFNFQCMPVGTYGVNRLDLSSSTSLSAQYLLLNKDLKITLKANDIFKTDKMRFNSTVNGIYRDSNYYFDTQYLQLSFNYKLGSNKVSVAKRRTGNEEERVRTGV</sequence>
<comment type="caution">
    <text evidence="5">The sequence shown here is derived from an EMBL/GenBank/DDBJ whole genome shotgun (WGS) entry which is preliminary data.</text>
</comment>
<protein>
    <submittedName>
        <fullName evidence="5">TonB-dependent receptor</fullName>
    </submittedName>
</protein>
<evidence type="ECO:0000256" key="1">
    <source>
        <dbReference type="ARBA" id="ARBA00004442"/>
    </source>
</evidence>
<feature type="domain" description="Outer membrane protein beta-barrel" evidence="4">
    <location>
        <begin position="364"/>
        <end position="766"/>
    </location>
</feature>
<accession>A0A6V6YQ45</accession>
<dbReference type="RefSeq" id="WP_180903996.1">
    <property type="nucleotide sequence ID" value="NZ_CAIJDO010000070.1"/>
</dbReference>
<dbReference type="InterPro" id="IPR008969">
    <property type="entry name" value="CarboxyPept-like_regulatory"/>
</dbReference>
<keyword evidence="5" id="KW-0675">Receptor</keyword>
<evidence type="ECO:0000259" key="4">
    <source>
        <dbReference type="Pfam" id="PF14905"/>
    </source>
</evidence>
<proteinExistence type="predicted"/>
<dbReference type="InterPro" id="IPR036942">
    <property type="entry name" value="Beta-barrel_TonB_sf"/>
</dbReference>
<evidence type="ECO:0000256" key="3">
    <source>
        <dbReference type="ARBA" id="ARBA00023237"/>
    </source>
</evidence>
<comment type="subcellular location">
    <subcellularLocation>
        <location evidence="1">Cell outer membrane</location>
    </subcellularLocation>
</comment>
<dbReference type="SUPFAM" id="SSF49464">
    <property type="entry name" value="Carboxypeptidase regulatory domain-like"/>
    <property type="match status" value="1"/>
</dbReference>
<dbReference type="Proteomes" id="UP000556700">
    <property type="component" value="Unassembled WGS sequence"/>
</dbReference>
<keyword evidence="6" id="KW-1185">Reference proteome</keyword>
<reference evidence="5 6" key="1">
    <citation type="submission" date="2020-06" db="EMBL/GenBank/DDBJ databases">
        <authorList>
            <person name="Criscuolo A."/>
        </authorList>
    </citation>
    <scope>NUCLEOTIDE SEQUENCE [LARGE SCALE GENOMIC DNA]</scope>
    <source>
        <strain evidence="6">CIP 110025</strain>
    </source>
</reference>
<dbReference type="Pfam" id="PF14905">
    <property type="entry name" value="OMP_b-brl_3"/>
    <property type="match status" value="1"/>
</dbReference>
<name>A0A6V6YQ45_9FLAO</name>
<dbReference type="Gene3D" id="2.40.170.20">
    <property type="entry name" value="TonB-dependent receptor, beta-barrel domain"/>
    <property type="match status" value="1"/>
</dbReference>
<keyword evidence="3" id="KW-0998">Cell outer membrane</keyword>
<evidence type="ECO:0000256" key="2">
    <source>
        <dbReference type="ARBA" id="ARBA00023136"/>
    </source>
</evidence>
<dbReference type="SUPFAM" id="SSF56935">
    <property type="entry name" value="Porins"/>
    <property type="match status" value="1"/>
</dbReference>